<dbReference type="Proteomes" id="UP000008076">
    <property type="component" value="Unassembled WGS sequence"/>
</dbReference>
<evidence type="ECO:0000256" key="1">
    <source>
        <dbReference type="SAM" id="Coils"/>
    </source>
</evidence>
<keyword evidence="2" id="KW-0812">Transmembrane</keyword>
<feature type="coiled-coil region" evidence="1">
    <location>
        <begin position="38"/>
        <end position="126"/>
    </location>
</feature>
<dbReference type="GeneID" id="5886281"/>
<dbReference type="AlphaFoldDB" id="B0ESN5"/>
<dbReference type="KEGG" id="edi:EDI_039500"/>
<dbReference type="VEuPathDB" id="AmoebaDB:EDI_039500"/>
<keyword evidence="4" id="KW-1185">Reference proteome</keyword>
<dbReference type="EMBL" id="DS550700">
    <property type="protein sequence ID" value="EDR22462.1"/>
    <property type="molecule type" value="Genomic_DNA"/>
</dbReference>
<dbReference type="OMA" id="INTQTTH"/>
<keyword evidence="1" id="KW-0175">Coiled coil</keyword>
<evidence type="ECO:0000313" key="3">
    <source>
        <dbReference type="EMBL" id="EDR22462.1"/>
    </source>
</evidence>
<evidence type="ECO:0000313" key="4">
    <source>
        <dbReference type="Proteomes" id="UP000008076"/>
    </source>
</evidence>
<keyword evidence="2" id="KW-0472">Membrane</keyword>
<protein>
    <submittedName>
        <fullName evidence="3">Uncharacterized protein</fullName>
    </submittedName>
</protein>
<accession>B0ESN5</accession>
<dbReference type="eggNOG" id="ENOG502RIF4">
    <property type="taxonomic scope" value="Eukaryota"/>
</dbReference>
<reference evidence="4" key="1">
    <citation type="submission" date="2007-12" db="EMBL/GenBank/DDBJ databases">
        <title>Annotation of Entamoeba dispar SAW760.</title>
        <authorList>
            <person name="Lorenzi H."/>
            <person name="Inman J."/>
            <person name="Schobel S."/>
            <person name="Amedeo P."/>
            <person name="Caler E."/>
        </authorList>
    </citation>
    <scope>NUCLEOTIDE SEQUENCE [LARGE SCALE GENOMIC DNA]</scope>
    <source>
        <strain evidence="4">ATCC PRA-260 / SAW760</strain>
    </source>
</reference>
<organism evidence="4">
    <name type="scientific">Entamoeba dispar (strain ATCC PRA-260 / SAW760)</name>
    <dbReference type="NCBI Taxonomy" id="370354"/>
    <lineage>
        <taxon>Eukaryota</taxon>
        <taxon>Amoebozoa</taxon>
        <taxon>Evosea</taxon>
        <taxon>Archamoebae</taxon>
        <taxon>Mastigamoebida</taxon>
        <taxon>Entamoebidae</taxon>
        <taxon>Entamoeba</taxon>
    </lineage>
</organism>
<proteinExistence type="predicted"/>
<gene>
    <name evidence="3" type="ORF">EDI_039500</name>
</gene>
<sequence length="160" mass="18418">MASQILPPLISASGKIIVTLIAGGFGTKAVELFTSYKKADSSKSVEELKQEYEELKNKNKELENKLKTKEWEHFLSLLKGKDDIIKLAEFYKKQHQEFEEQMNTRLLEKDNQIISLQNQINQLKDKSATKPSNWEVYFKWGLIIVNVIILVVGVLLHLTK</sequence>
<dbReference type="RefSeq" id="XP_001741090.1">
    <property type="nucleotide sequence ID" value="XM_001741038.1"/>
</dbReference>
<feature type="transmembrane region" description="Helical" evidence="2">
    <location>
        <begin position="137"/>
        <end position="158"/>
    </location>
</feature>
<name>B0ESN5_ENTDS</name>
<evidence type="ECO:0000256" key="2">
    <source>
        <dbReference type="SAM" id="Phobius"/>
    </source>
</evidence>
<dbReference type="OrthoDB" id="10477625at2759"/>
<keyword evidence="2" id="KW-1133">Transmembrane helix</keyword>